<sequence>MDGYSLANKLKLDFNLNADISEVVFVKGSIKKYNEVTANSVFGEKGCLLYVVDILIYNVHFALKILTFAYENSSEILKLEIEVPDKNLEKEIAACRNFQQRHRNLNGTFLMLIQFAKLVETRRLIFHIVVSKEPKASLSAHEDGGFMIKYMDNSSNVMIHINWRIAWSMKDSLIVDMIEVYYNNFMAPNGNDIKENLTRLTHPCLDFHTKLKLWKLLMFDLRKYACSTIQAVITIRETQTVSEADSVLVISDNEEAGSSNLPDVVRSKRRRIEARPCPSSVVYVVPD</sequence>
<protein>
    <submittedName>
        <fullName evidence="1">Uncharacterized protein</fullName>
    </submittedName>
</protein>
<comment type="caution">
    <text evidence="1">The sequence shown here is derived from an EMBL/GenBank/DDBJ whole genome shotgun (WGS) entry which is preliminary data.</text>
</comment>
<name>A0AAV8WEJ8_9CUCU</name>
<evidence type="ECO:0000313" key="2">
    <source>
        <dbReference type="Proteomes" id="UP001159042"/>
    </source>
</evidence>
<keyword evidence="2" id="KW-1185">Reference proteome</keyword>
<proteinExistence type="predicted"/>
<gene>
    <name evidence="1" type="ORF">NQ315_006898</name>
</gene>
<accession>A0AAV8WEJ8</accession>
<reference evidence="1 2" key="1">
    <citation type="journal article" date="2023" name="Insect Mol. Biol.">
        <title>Genome sequencing provides insights into the evolution of gene families encoding plant cell wall-degrading enzymes in longhorned beetles.</title>
        <authorList>
            <person name="Shin N.R."/>
            <person name="Okamura Y."/>
            <person name="Kirsch R."/>
            <person name="Pauchet Y."/>
        </authorList>
    </citation>
    <scope>NUCLEOTIDE SEQUENCE [LARGE SCALE GENOMIC DNA]</scope>
    <source>
        <strain evidence="1">EAD_L_NR</strain>
    </source>
</reference>
<dbReference type="EMBL" id="JANEYG010000003">
    <property type="protein sequence ID" value="KAJ8924116.1"/>
    <property type="molecule type" value="Genomic_DNA"/>
</dbReference>
<organism evidence="1 2">
    <name type="scientific">Exocentrus adspersus</name>
    <dbReference type="NCBI Taxonomy" id="1586481"/>
    <lineage>
        <taxon>Eukaryota</taxon>
        <taxon>Metazoa</taxon>
        <taxon>Ecdysozoa</taxon>
        <taxon>Arthropoda</taxon>
        <taxon>Hexapoda</taxon>
        <taxon>Insecta</taxon>
        <taxon>Pterygota</taxon>
        <taxon>Neoptera</taxon>
        <taxon>Endopterygota</taxon>
        <taxon>Coleoptera</taxon>
        <taxon>Polyphaga</taxon>
        <taxon>Cucujiformia</taxon>
        <taxon>Chrysomeloidea</taxon>
        <taxon>Cerambycidae</taxon>
        <taxon>Lamiinae</taxon>
        <taxon>Acanthocinini</taxon>
        <taxon>Exocentrus</taxon>
    </lineage>
</organism>
<evidence type="ECO:0000313" key="1">
    <source>
        <dbReference type="EMBL" id="KAJ8924116.1"/>
    </source>
</evidence>
<dbReference type="Proteomes" id="UP001159042">
    <property type="component" value="Unassembled WGS sequence"/>
</dbReference>
<dbReference type="AlphaFoldDB" id="A0AAV8WEJ8"/>